<proteinExistence type="predicted"/>
<evidence type="ECO:0000313" key="9">
    <source>
        <dbReference type="RefSeq" id="XP_022300581.1"/>
    </source>
</evidence>
<dbReference type="PANTHER" id="PTHR12247">
    <property type="entry name" value="POLYCOMB GROUP PROTEIN"/>
    <property type="match status" value="1"/>
</dbReference>
<feature type="compositionally biased region" description="Basic and acidic residues" evidence="6">
    <location>
        <begin position="985"/>
        <end position="997"/>
    </location>
</feature>
<evidence type="ECO:0000256" key="5">
    <source>
        <dbReference type="PROSITE-ProRule" id="PRU00459"/>
    </source>
</evidence>
<dbReference type="CDD" id="cd20096">
    <property type="entry name" value="MBT_SFMBT_rpt4"/>
    <property type="match status" value="1"/>
</dbReference>
<dbReference type="InterPro" id="IPR001660">
    <property type="entry name" value="SAM"/>
</dbReference>
<dbReference type="Pfam" id="PF12140">
    <property type="entry name" value="SLED"/>
    <property type="match status" value="1"/>
</dbReference>
<organism evidence="8 9">
    <name type="scientific">Crassostrea virginica</name>
    <name type="common">Eastern oyster</name>
    <dbReference type="NCBI Taxonomy" id="6565"/>
    <lineage>
        <taxon>Eukaryota</taxon>
        <taxon>Metazoa</taxon>
        <taxon>Spiralia</taxon>
        <taxon>Lophotrochozoa</taxon>
        <taxon>Mollusca</taxon>
        <taxon>Bivalvia</taxon>
        <taxon>Autobranchia</taxon>
        <taxon>Pteriomorphia</taxon>
        <taxon>Ostreida</taxon>
        <taxon>Ostreoidea</taxon>
        <taxon>Ostreidae</taxon>
        <taxon>Crassostrea</taxon>
    </lineage>
</organism>
<sequence length="1182" mass="132175">MQSRPRVSGDRVMSPMLFQGTNPSLPSHIPIQMAAAPAQGYASSIVSTGPFPTAVIQNTVGRPINPQNIGSHPSSNIYPISSHTIGGQSNQTVFPAPLSSQACVTSGICSTSTGSRIAHSAVFPSLGTGGGIRQTLPTHYYASGNPPQHLTLPMSPNLIHMQGGGIPQSSVLAYPGTPFVISGGRSPHPSGHIQLLSHPTGPHSPSAPHMLSPTAGNPNISAGALSPCGSYPVSMPGGLILCSPMVASTLPMTTTLSSTHNSLQVPTDQVKGQVEEQATDLSVKPGDMSEVLPQNVETIKTEVKREVETEKLKNEKPPEKEKYVRFKDMDFGSYNEDGVSVEYNGSDFVWDEYLEETRSTAAPNEAFKHVEYSLESGFVKGMKLEVPNKCNVGTYWVTSVVMTCGQLLRLRFDGYEEDSSADFWCDLISSEIHPIGWCAQNNQVLQPPEAIKDKFDDWREFLVKSLTGARTAPSFLLDKLTGTTPVDQLKRGMRLELQHAINPMDVWLVKVIENVGGRLYLRLEGAESGSHDFWLFYLNHRLHPIGWAKASGYKYSPPAELIMQFQEEVDWMRVLETALKESEKMVLPLAIFKDQEDIHVHRFKKGWKLEALNPLATDQICPATVVKVLDSRYFVVEIDSLTEESYPIRFSCHARSRFIFPCGWCKRNNIAVTPPKGWRKHEFDWQEYLSTCNTSTPADFVVPQSENLFEVGMKLEAVNPENPNQICAATVTKVVSPLLWIHLDNHKKSVPSHIEHMHSHNIFPVGWCASNRFPLQPPKKVHKSVKTVDKKPVSLTDEAYSQSQQNEENAWCPKIYYNHKCFSGPYLSKGRIASLPKCVGPGPVGLVMKEVLTNLINVAYKSFRVLKELQLEGKPNPRMQQQTIKAKYKGKSYRAVVEICRDVNGLENFCRHICRKLECCPNLISPHHYEENCPENCDQLTKTKYTQFFGKKVPGKVGRPPGGHSNLENGPKKPGKRGRKRKKLTILDERGDNNEREENSEEDRESVLSDTQTVASNDSNDYDGRRFNKRKYTHHIPPPSEIKTRGAKLPKYSFERKTHKKILMPASEMSEGSTRQAARNHSFVMQKHLHSAIPEQRMRADTLYLTSNPLKWSVNEVVKFLRTTDCAHLARLCKEQDIDGQALLLLTLPTVQEFLDLKLGPAIKFCHQVERVKLAFFTQYAK</sequence>
<evidence type="ECO:0000256" key="2">
    <source>
        <dbReference type="ARBA" id="ARBA00022491"/>
    </source>
</evidence>
<dbReference type="CDD" id="cd20095">
    <property type="entry name" value="MBT_SFMBT_rpt3"/>
    <property type="match status" value="1"/>
</dbReference>
<dbReference type="KEGG" id="cvn:111108790"/>
<accession>A0A8B8BC78</accession>
<keyword evidence="8" id="KW-1185">Reference proteome</keyword>
<feature type="domain" description="SAM" evidence="7">
    <location>
        <begin position="1109"/>
        <end position="1175"/>
    </location>
</feature>
<dbReference type="GO" id="GO:0045892">
    <property type="term" value="P:negative regulation of DNA-templated transcription"/>
    <property type="evidence" value="ECO:0007669"/>
    <property type="project" value="TreeGrafter"/>
</dbReference>
<feature type="region of interest" description="Disordered" evidence="6">
    <location>
        <begin position="951"/>
        <end position="1045"/>
    </location>
</feature>
<feature type="repeat" description="MBT" evidence="5">
    <location>
        <begin position="569"/>
        <end position="675"/>
    </location>
</feature>
<dbReference type="InterPro" id="IPR021987">
    <property type="entry name" value="SLED"/>
</dbReference>
<dbReference type="Pfam" id="PF02820">
    <property type="entry name" value="MBT"/>
    <property type="match status" value="4"/>
</dbReference>
<name>A0A8B8BC78_CRAVI</name>
<dbReference type="PANTHER" id="PTHR12247:SF129">
    <property type="entry name" value="SOP-2-RELATED PROTEIN 3"/>
    <property type="match status" value="1"/>
</dbReference>
<evidence type="ECO:0000313" key="8">
    <source>
        <dbReference type="Proteomes" id="UP000694844"/>
    </source>
</evidence>
<dbReference type="AlphaFoldDB" id="A0A8B8BC78"/>
<feature type="repeat" description="MBT" evidence="5">
    <location>
        <begin position="456"/>
        <end position="558"/>
    </location>
</feature>
<protein>
    <submittedName>
        <fullName evidence="9">Scm-like with four MBT domains protein 1</fullName>
    </submittedName>
</protein>
<dbReference type="InterPro" id="IPR038348">
    <property type="entry name" value="SLED_sf"/>
</dbReference>
<dbReference type="SMART" id="SM00561">
    <property type="entry name" value="MBT"/>
    <property type="match status" value="4"/>
</dbReference>
<reference evidence="9" key="1">
    <citation type="submission" date="2025-08" db="UniProtKB">
        <authorList>
            <consortium name="RefSeq"/>
        </authorList>
    </citation>
    <scope>IDENTIFICATION</scope>
    <source>
        <tissue evidence="9">Whole sample</tissue>
    </source>
</reference>
<gene>
    <name evidence="9" type="primary">LOC111108790</name>
</gene>
<keyword evidence="3" id="KW-0677">Repeat</keyword>
<dbReference type="GO" id="GO:0005634">
    <property type="term" value="C:nucleus"/>
    <property type="evidence" value="ECO:0007669"/>
    <property type="project" value="UniProtKB-SubCell"/>
</dbReference>
<dbReference type="Proteomes" id="UP000694844">
    <property type="component" value="Chromosome 8"/>
</dbReference>
<dbReference type="GeneID" id="111108790"/>
<feature type="compositionally biased region" description="Low complexity" evidence="6">
    <location>
        <begin position="951"/>
        <end position="963"/>
    </location>
</feature>
<dbReference type="InterPro" id="IPR004092">
    <property type="entry name" value="Mbt"/>
</dbReference>
<comment type="subcellular location">
    <subcellularLocation>
        <location evidence="1">Nucleus</location>
    </subcellularLocation>
</comment>
<evidence type="ECO:0000256" key="6">
    <source>
        <dbReference type="SAM" id="MobiDB-lite"/>
    </source>
</evidence>
<dbReference type="RefSeq" id="XP_022300581.1">
    <property type="nucleotide sequence ID" value="XM_022444873.1"/>
</dbReference>
<dbReference type="CDD" id="cd20093">
    <property type="entry name" value="MBT_SFMBT_rpt1"/>
    <property type="match status" value="1"/>
</dbReference>
<evidence type="ECO:0000259" key="7">
    <source>
        <dbReference type="SMART" id="SM00454"/>
    </source>
</evidence>
<dbReference type="SUPFAM" id="SSF47769">
    <property type="entry name" value="SAM/Pointed domain"/>
    <property type="match status" value="1"/>
</dbReference>
<feature type="repeat" description="MBT" evidence="5">
    <location>
        <begin position="683"/>
        <end position="778"/>
    </location>
</feature>
<dbReference type="SMART" id="SM00454">
    <property type="entry name" value="SAM"/>
    <property type="match status" value="1"/>
</dbReference>
<dbReference type="InterPro" id="IPR050548">
    <property type="entry name" value="PcG_chromatin_remod_factors"/>
</dbReference>
<dbReference type="CDD" id="cd20094">
    <property type="entry name" value="MBT_SFMBT_rpt2"/>
    <property type="match status" value="1"/>
</dbReference>
<feature type="compositionally biased region" description="Polar residues" evidence="6">
    <location>
        <begin position="1008"/>
        <end position="1019"/>
    </location>
</feature>
<evidence type="ECO:0000256" key="3">
    <source>
        <dbReference type="ARBA" id="ARBA00022737"/>
    </source>
</evidence>
<dbReference type="GO" id="GO:0003682">
    <property type="term" value="F:chromatin binding"/>
    <property type="evidence" value="ECO:0007669"/>
    <property type="project" value="TreeGrafter"/>
</dbReference>
<feature type="repeat" description="MBT" evidence="5">
    <location>
        <begin position="348"/>
        <end position="448"/>
    </location>
</feature>
<keyword evidence="4" id="KW-0539">Nucleus</keyword>
<dbReference type="GO" id="GO:0042393">
    <property type="term" value="F:histone binding"/>
    <property type="evidence" value="ECO:0007669"/>
    <property type="project" value="TreeGrafter"/>
</dbReference>
<evidence type="ECO:0000256" key="4">
    <source>
        <dbReference type="ARBA" id="ARBA00023242"/>
    </source>
</evidence>
<dbReference type="InterPro" id="IPR013761">
    <property type="entry name" value="SAM/pointed_sf"/>
</dbReference>
<dbReference type="Gene3D" id="3.90.1150.190">
    <property type="entry name" value="SLED domain"/>
    <property type="match status" value="1"/>
</dbReference>
<dbReference type="SUPFAM" id="SSF63748">
    <property type="entry name" value="Tudor/PWWP/MBT"/>
    <property type="match status" value="4"/>
</dbReference>
<dbReference type="PROSITE" id="PS51079">
    <property type="entry name" value="MBT"/>
    <property type="match status" value="4"/>
</dbReference>
<keyword evidence="2" id="KW-0678">Repressor</keyword>
<dbReference type="Gene3D" id="1.10.150.50">
    <property type="entry name" value="Transcription Factor, Ets-1"/>
    <property type="match status" value="1"/>
</dbReference>
<dbReference type="Gene3D" id="2.30.30.140">
    <property type="match status" value="4"/>
</dbReference>
<feature type="compositionally biased region" description="Basic residues" evidence="6">
    <location>
        <begin position="973"/>
        <end position="984"/>
    </location>
</feature>
<evidence type="ECO:0000256" key="1">
    <source>
        <dbReference type="ARBA" id="ARBA00004123"/>
    </source>
</evidence>
<dbReference type="OrthoDB" id="5800688at2759"/>